<keyword evidence="3" id="KW-1185">Reference proteome</keyword>
<reference evidence="2 3" key="1">
    <citation type="submission" date="2018-08" db="EMBL/GenBank/DDBJ databases">
        <title>Genome and evolution of the arbuscular mycorrhizal fungus Diversispora epigaea (formerly Glomus versiforme) and its bacterial endosymbionts.</title>
        <authorList>
            <person name="Sun X."/>
            <person name="Fei Z."/>
            <person name="Harrison M."/>
        </authorList>
    </citation>
    <scope>NUCLEOTIDE SEQUENCE [LARGE SCALE GENOMIC DNA]</scope>
    <source>
        <strain evidence="2 3">IT104</strain>
    </source>
</reference>
<feature type="region of interest" description="Disordered" evidence="1">
    <location>
        <begin position="91"/>
        <end position="129"/>
    </location>
</feature>
<dbReference type="AlphaFoldDB" id="A0A397IFL1"/>
<evidence type="ECO:0000313" key="2">
    <source>
        <dbReference type="EMBL" id="RHZ71853.1"/>
    </source>
</evidence>
<name>A0A397IFL1_9GLOM</name>
<protein>
    <submittedName>
        <fullName evidence="2">Uncharacterized protein</fullName>
    </submittedName>
</protein>
<comment type="caution">
    <text evidence="2">The sequence shown here is derived from an EMBL/GenBank/DDBJ whole genome shotgun (WGS) entry which is preliminary data.</text>
</comment>
<accession>A0A397IFL1</accession>
<evidence type="ECO:0000313" key="3">
    <source>
        <dbReference type="Proteomes" id="UP000266861"/>
    </source>
</evidence>
<proteinExistence type="predicted"/>
<gene>
    <name evidence="2" type="ORF">Glove_251g30</name>
</gene>
<dbReference type="Proteomes" id="UP000266861">
    <property type="component" value="Unassembled WGS sequence"/>
</dbReference>
<organism evidence="2 3">
    <name type="scientific">Diversispora epigaea</name>
    <dbReference type="NCBI Taxonomy" id="1348612"/>
    <lineage>
        <taxon>Eukaryota</taxon>
        <taxon>Fungi</taxon>
        <taxon>Fungi incertae sedis</taxon>
        <taxon>Mucoromycota</taxon>
        <taxon>Glomeromycotina</taxon>
        <taxon>Glomeromycetes</taxon>
        <taxon>Diversisporales</taxon>
        <taxon>Diversisporaceae</taxon>
        <taxon>Diversispora</taxon>
    </lineage>
</organism>
<dbReference type="EMBL" id="PQFF01000231">
    <property type="protein sequence ID" value="RHZ71853.1"/>
    <property type="molecule type" value="Genomic_DNA"/>
</dbReference>
<evidence type="ECO:0000256" key="1">
    <source>
        <dbReference type="SAM" id="MobiDB-lite"/>
    </source>
</evidence>
<sequence>MELAQYHFSSMVSHQQYNISIACIFWQKKVKWSQHTICLSAYLWLLELVLSDLLLKMQLRVLKRDGKHYLRRQYPWRESFKTVYIDDIEKTPNYETDDREETPNYNETDDGEETPNSNETDEYRRNTKF</sequence>